<dbReference type="EMBL" id="JACBZP010000001">
    <property type="protein sequence ID" value="NYI68914.1"/>
    <property type="molecule type" value="Genomic_DNA"/>
</dbReference>
<comment type="subcellular location">
    <subcellularLocation>
        <location evidence="1">Membrane</location>
        <topology evidence="1">Multi-pass membrane protein</topology>
    </subcellularLocation>
</comment>
<name>A0A7Z0IIX2_9MICO</name>
<protein>
    <submittedName>
        <fullName evidence="12">Putative membrane protein</fullName>
    </submittedName>
</protein>
<evidence type="ECO:0000256" key="1">
    <source>
        <dbReference type="ARBA" id="ARBA00004141"/>
    </source>
</evidence>
<accession>A0A7Z0IIX2</accession>
<dbReference type="GO" id="GO:0016491">
    <property type="term" value="F:oxidoreductase activity"/>
    <property type="evidence" value="ECO:0007669"/>
    <property type="project" value="UniProtKB-KW"/>
</dbReference>
<organism evidence="12 13">
    <name type="scientific">Spelaeicoccus albus</name>
    <dbReference type="NCBI Taxonomy" id="1280376"/>
    <lineage>
        <taxon>Bacteria</taxon>
        <taxon>Bacillati</taxon>
        <taxon>Actinomycetota</taxon>
        <taxon>Actinomycetes</taxon>
        <taxon>Micrococcales</taxon>
        <taxon>Brevibacteriaceae</taxon>
        <taxon>Spelaeicoccus</taxon>
    </lineage>
</organism>
<evidence type="ECO:0000256" key="10">
    <source>
        <dbReference type="SAM" id="Phobius"/>
    </source>
</evidence>
<dbReference type="Pfam" id="PF07884">
    <property type="entry name" value="VKOR"/>
    <property type="match status" value="1"/>
</dbReference>
<feature type="transmembrane region" description="Helical" evidence="10">
    <location>
        <begin position="202"/>
        <end position="227"/>
    </location>
</feature>
<evidence type="ECO:0000256" key="7">
    <source>
        <dbReference type="ARBA" id="ARBA00023136"/>
    </source>
</evidence>
<keyword evidence="5 10" id="KW-1133">Transmembrane helix</keyword>
<evidence type="ECO:0000256" key="2">
    <source>
        <dbReference type="ARBA" id="ARBA00006214"/>
    </source>
</evidence>
<evidence type="ECO:0000256" key="8">
    <source>
        <dbReference type="ARBA" id="ARBA00023157"/>
    </source>
</evidence>
<dbReference type="InterPro" id="IPR038354">
    <property type="entry name" value="VKOR_sf"/>
</dbReference>
<keyword evidence="8" id="KW-1015">Disulfide bond</keyword>
<comment type="similarity">
    <text evidence="2">Belongs to the VKOR family.</text>
</comment>
<sequence>MSDEFSLEWRRMLPGRITRVAARAIDESDRSDLHIPRTLRPRVLAILMIVTGVVGWYSSFALVMDKITLLENPKAALGCDLNPFISCGDVLGQWQASLFGFPNPIIGLGAYIVPIIIGTAVLAGVEFPRWIWLGLNIGVLLGAAFITWLFTQSVFAIAVLCPWCMLVWSMQIPLFVTVTLHNSAYGRFGRASTNAAVRAVTSAPWTIVALWYAVIVLSILFKFWGYWSRYL</sequence>
<feature type="transmembrane region" description="Helical" evidence="10">
    <location>
        <begin position="105"/>
        <end position="123"/>
    </location>
</feature>
<feature type="transmembrane region" description="Helical" evidence="10">
    <location>
        <begin position="130"/>
        <end position="150"/>
    </location>
</feature>
<keyword evidence="3 10" id="KW-0812">Transmembrane</keyword>
<dbReference type="InterPro" id="IPR012932">
    <property type="entry name" value="VKOR"/>
</dbReference>
<dbReference type="InterPro" id="IPR041714">
    <property type="entry name" value="VKOR_Actinobacteria"/>
</dbReference>
<keyword evidence="7 10" id="KW-0472">Membrane</keyword>
<gene>
    <name evidence="12" type="ORF">BJY26_003220</name>
</gene>
<dbReference type="Gene3D" id="1.20.1440.130">
    <property type="entry name" value="VKOR domain"/>
    <property type="match status" value="1"/>
</dbReference>
<dbReference type="SMART" id="SM00756">
    <property type="entry name" value="VKc"/>
    <property type="match status" value="1"/>
</dbReference>
<dbReference type="CDD" id="cd12922">
    <property type="entry name" value="VKOR_5"/>
    <property type="match status" value="1"/>
</dbReference>
<keyword evidence="6" id="KW-0560">Oxidoreductase</keyword>
<dbReference type="GO" id="GO:0048038">
    <property type="term" value="F:quinone binding"/>
    <property type="evidence" value="ECO:0007669"/>
    <property type="project" value="UniProtKB-KW"/>
</dbReference>
<feature type="transmembrane region" description="Helical" evidence="10">
    <location>
        <begin position="156"/>
        <end position="181"/>
    </location>
</feature>
<evidence type="ECO:0000256" key="9">
    <source>
        <dbReference type="ARBA" id="ARBA00023284"/>
    </source>
</evidence>
<evidence type="ECO:0000313" key="12">
    <source>
        <dbReference type="EMBL" id="NYI68914.1"/>
    </source>
</evidence>
<evidence type="ECO:0000256" key="6">
    <source>
        <dbReference type="ARBA" id="ARBA00023002"/>
    </source>
</evidence>
<evidence type="ECO:0000256" key="3">
    <source>
        <dbReference type="ARBA" id="ARBA00022692"/>
    </source>
</evidence>
<keyword evidence="4" id="KW-0874">Quinone</keyword>
<proteinExistence type="inferred from homology"/>
<evidence type="ECO:0000256" key="5">
    <source>
        <dbReference type="ARBA" id="ARBA00022989"/>
    </source>
</evidence>
<comment type="caution">
    <text evidence="12">The sequence shown here is derived from an EMBL/GenBank/DDBJ whole genome shotgun (WGS) entry which is preliminary data.</text>
</comment>
<dbReference type="AlphaFoldDB" id="A0A7Z0IIX2"/>
<evidence type="ECO:0000259" key="11">
    <source>
        <dbReference type="SMART" id="SM00756"/>
    </source>
</evidence>
<dbReference type="Proteomes" id="UP000539111">
    <property type="component" value="Unassembled WGS sequence"/>
</dbReference>
<evidence type="ECO:0000256" key="4">
    <source>
        <dbReference type="ARBA" id="ARBA00022719"/>
    </source>
</evidence>
<feature type="transmembrane region" description="Helical" evidence="10">
    <location>
        <begin position="43"/>
        <end position="64"/>
    </location>
</feature>
<keyword evidence="9" id="KW-0676">Redox-active center</keyword>
<evidence type="ECO:0000313" key="13">
    <source>
        <dbReference type="Proteomes" id="UP000539111"/>
    </source>
</evidence>
<dbReference type="RefSeq" id="WP_237249132.1">
    <property type="nucleotide sequence ID" value="NZ_JACBZP010000001.1"/>
</dbReference>
<keyword evidence="13" id="KW-1185">Reference proteome</keyword>
<dbReference type="GO" id="GO:0016020">
    <property type="term" value="C:membrane"/>
    <property type="evidence" value="ECO:0007669"/>
    <property type="project" value="UniProtKB-SubCell"/>
</dbReference>
<reference evidence="12 13" key="1">
    <citation type="submission" date="2020-07" db="EMBL/GenBank/DDBJ databases">
        <title>Sequencing the genomes of 1000 actinobacteria strains.</title>
        <authorList>
            <person name="Klenk H.-P."/>
        </authorList>
    </citation>
    <scope>NUCLEOTIDE SEQUENCE [LARGE SCALE GENOMIC DNA]</scope>
    <source>
        <strain evidence="12 13">DSM 26341</strain>
    </source>
</reference>
<feature type="domain" description="Vitamin K epoxide reductase" evidence="11">
    <location>
        <begin position="41"/>
        <end position="182"/>
    </location>
</feature>